<dbReference type="SUPFAM" id="SSF47781">
    <property type="entry name" value="RuvA domain 2-like"/>
    <property type="match status" value="1"/>
</dbReference>
<evidence type="ECO:0000256" key="2">
    <source>
        <dbReference type="SAM" id="Phobius"/>
    </source>
</evidence>
<dbReference type="InterPro" id="IPR019554">
    <property type="entry name" value="Soluble_ligand-bd"/>
</dbReference>
<dbReference type="Gene3D" id="1.10.150.320">
    <property type="entry name" value="Photosystem II 12 kDa extrinsic protein"/>
    <property type="match status" value="1"/>
</dbReference>
<dbReference type="PANTHER" id="PTHR21180">
    <property type="entry name" value="ENDONUCLEASE/EXONUCLEASE/PHOSPHATASE FAMILY DOMAIN-CONTAINING PROTEIN 1"/>
    <property type="match status" value="1"/>
</dbReference>
<dbReference type="Pfam" id="PF10531">
    <property type="entry name" value="SLBB"/>
    <property type="match status" value="1"/>
</dbReference>
<comment type="caution">
    <text evidence="4">The sequence shown here is derived from an EMBL/GenBank/DDBJ whole genome shotgun (WGS) entry which is preliminary data.</text>
</comment>
<keyword evidence="5" id="KW-1185">Reference proteome</keyword>
<evidence type="ECO:0000313" key="4">
    <source>
        <dbReference type="EMBL" id="MDL5160031.1"/>
    </source>
</evidence>
<feature type="domain" description="Helix-hairpin-helix DNA-binding motif class 1" evidence="3">
    <location>
        <begin position="266"/>
        <end position="285"/>
    </location>
</feature>
<evidence type="ECO:0000256" key="1">
    <source>
        <dbReference type="SAM" id="MobiDB-lite"/>
    </source>
</evidence>
<gene>
    <name evidence="4" type="ORF">QRT03_28960</name>
</gene>
<dbReference type="EMBL" id="JASVWF010000009">
    <property type="protein sequence ID" value="MDL5160031.1"/>
    <property type="molecule type" value="Genomic_DNA"/>
</dbReference>
<organism evidence="4 5">
    <name type="scientific">Actinomycetospora termitidis</name>
    <dbReference type="NCBI Taxonomy" id="3053470"/>
    <lineage>
        <taxon>Bacteria</taxon>
        <taxon>Bacillati</taxon>
        <taxon>Actinomycetota</taxon>
        <taxon>Actinomycetes</taxon>
        <taxon>Pseudonocardiales</taxon>
        <taxon>Pseudonocardiaceae</taxon>
        <taxon>Actinomycetospora</taxon>
    </lineage>
</organism>
<dbReference type="Pfam" id="PF12836">
    <property type="entry name" value="HHH_3"/>
    <property type="match status" value="1"/>
</dbReference>
<keyword evidence="2" id="KW-0812">Transmembrane</keyword>
<dbReference type="RefSeq" id="WP_286056638.1">
    <property type="nucleotide sequence ID" value="NZ_JASVWF010000009.1"/>
</dbReference>
<dbReference type="SMART" id="SM00278">
    <property type="entry name" value="HhH1"/>
    <property type="match status" value="2"/>
</dbReference>
<dbReference type="InterPro" id="IPR003583">
    <property type="entry name" value="Hlx-hairpin-Hlx_DNA-bd_motif"/>
</dbReference>
<dbReference type="InterPro" id="IPR051675">
    <property type="entry name" value="Endo/Exo/Phosphatase_dom_1"/>
</dbReference>
<dbReference type="PANTHER" id="PTHR21180:SF32">
    <property type="entry name" value="ENDONUCLEASE_EXONUCLEASE_PHOSPHATASE FAMILY DOMAIN-CONTAINING PROTEIN 1"/>
    <property type="match status" value="1"/>
</dbReference>
<protein>
    <submittedName>
        <fullName evidence="4">ComEA family DNA-binding protein</fullName>
    </submittedName>
</protein>
<accession>A0ABT7MHV9</accession>
<dbReference type="Proteomes" id="UP001231924">
    <property type="component" value="Unassembled WGS sequence"/>
</dbReference>
<dbReference type="GO" id="GO:0003677">
    <property type="term" value="F:DNA binding"/>
    <property type="evidence" value="ECO:0007669"/>
    <property type="project" value="UniProtKB-KW"/>
</dbReference>
<feature type="region of interest" description="Disordered" evidence="1">
    <location>
        <begin position="1"/>
        <end position="64"/>
    </location>
</feature>
<keyword evidence="2" id="KW-0472">Membrane</keyword>
<feature type="domain" description="Helix-hairpin-helix DNA-binding motif class 1" evidence="3">
    <location>
        <begin position="236"/>
        <end position="255"/>
    </location>
</feature>
<sequence>MISDPRSRLQAVVPDGAAPARPELRRGWPTAPAGTPGAGLVYSEESQVPEPTGPPVHEPVRASAWDPSPRGLARWLPASWAGARWDPGGRGALALAAVVLLAAVVAAWVVFSGRPVAEPVPALPVVAGVASAPSSAAAPAPGAPVVVHVAGKVRRPGLVTLADGARVGDAVDAAGGALPKVDLTPLNLAARVVDGQQIVVGAAPAPAAPAGPAATPGAAPAAGGDGKLDLNAATLEQLDGLPGVGPVTAKKILDWRTQNGRFGAVEQLREIPGIGEARFGTLRELVRV</sequence>
<proteinExistence type="predicted"/>
<keyword evidence="2" id="KW-1133">Transmembrane helix</keyword>
<evidence type="ECO:0000313" key="5">
    <source>
        <dbReference type="Proteomes" id="UP001231924"/>
    </source>
</evidence>
<evidence type="ECO:0000259" key="3">
    <source>
        <dbReference type="SMART" id="SM00278"/>
    </source>
</evidence>
<dbReference type="InterPro" id="IPR010994">
    <property type="entry name" value="RuvA_2-like"/>
</dbReference>
<feature type="transmembrane region" description="Helical" evidence="2">
    <location>
        <begin position="92"/>
        <end position="111"/>
    </location>
</feature>
<reference evidence="4 5" key="1">
    <citation type="submission" date="2023-06" db="EMBL/GenBank/DDBJ databases">
        <title>Actinomycetospora Odt1-22.</title>
        <authorList>
            <person name="Supong K."/>
        </authorList>
    </citation>
    <scope>NUCLEOTIDE SEQUENCE [LARGE SCALE GENOMIC DNA]</scope>
    <source>
        <strain evidence="4 5">Odt1-22</strain>
    </source>
</reference>
<keyword evidence="4" id="KW-0238">DNA-binding</keyword>
<name>A0ABT7MHV9_9PSEU</name>